<accession>H3SJE0</accession>
<evidence type="ECO:0000313" key="2">
    <source>
        <dbReference type="Proteomes" id="UP000003900"/>
    </source>
</evidence>
<dbReference type="AlphaFoldDB" id="H3SJE0"/>
<sequence length="72" mass="7984">MHAAEIAFFEAKEKVEAGMTAAGRAAEEGLGSESCNCQAVGKPLFFTKGMRLSIFRFKTWLSERFKSIFSTE</sequence>
<keyword evidence="2" id="KW-1185">Reference proteome</keyword>
<reference evidence="1 2" key="1">
    <citation type="journal article" date="2012" name="J. Bacteriol.">
        <title>Genome Sequence of the Pattern-Forming Social Bacterium Paenibacillus dendritiformis C454 Chiral Morphotype.</title>
        <authorList>
            <person name="Sirota-Madi A."/>
            <person name="Olender T."/>
            <person name="Helman Y."/>
            <person name="Brainis I."/>
            <person name="Finkelshtein A."/>
            <person name="Roth D."/>
            <person name="Hagai E."/>
            <person name="Leshkowitz D."/>
            <person name="Brodsky L."/>
            <person name="Galatenko V."/>
            <person name="Nikolaev V."/>
            <person name="Gutnick D.L."/>
            <person name="Lancet D."/>
            <person name="Ben-Jacob E."/>
        </authorList>
    </citation>
    <scope>NUCLEOTIDE SEQUENCE [LARGE SCALE GENOMIC DNA]</scope>
    <source>
        <strain evidence="1 2">C454</strain>
    </source>
</reference>
<evidence type="ECO:0000313" key="1">
    <source>
        <dbReference type="EMBL" id="EHQ60782.1"/>
    </source>
</evidence>
<dbReference type="Proteomes" id="UP000003900">
    <property type="component" value="Unassembled WGS sequence"/>
</dbReference>
<feature type="non-terminal residue" evidence="1">
    <location>
        <position position="72"/>
    </location>
</feature>
<organism evidence="1 2">
    <name type="scientific">Paenibacillus dendritiformis C454</name>
    <dbReference type="NCBI Taxonomy" id="1131935"/>
    <lineage>
        <taxon>Bacteria</taxon>
        <taxon>Bacillati</taxon>
        <taxon>Bacillota</taxon>
        <taxon>Bacilli</taxon>
        <taxon>Bacillales</taxon>
        <taxon>Paenibacillaceae</taxon>
        <taxon>Paenibacillus</taxon>
    </lineage>
</organism>
<dbReference type="EMBL" id="AHKH01000056">
    <property type="protein sequence ID" value="EHQ60782.1"/>
    <property type="molecule type" value="Genomic_DNA"/>
</dbReference>
<proteinExistence type="predicted"/>
<protein>
    <submittedName>
        <fullName evidence="1">Uncharacterized protein</fullName>
    </submittedName>
</protein>
<gene>
    <name evidence="1" type="ORF">PDENDC454_18338</name>
</gene>
<name>H3SJE0_9BACL</name>
<comment type="caution">
    <text evidence="1">The sequence shown here is derived from an EMBL/GenBank/DDBJ whole genome shotgun (WGS) entry which is preliminary data.</text>
</comment>